<protein>
    <submittedName>
        <fullName evidence="2">Uncharacterized protein</fullName>
    </submittedName>
</protein>
<proteinExistence type="predicted"/>
<feature type="region of interest" description="Disordered" evidence="1">
    <location>
        <begin position="147"/>
        <end position="166"/>
    </location>
</feature>
<feature type="compositionally biased region" description="Basic and acidic residues" evidence="1">
    <location>
        <begin position="62"/>
        <end position="84"/>
    </location>
</feature>
<organism evidence="2 3">
    <name type="scientific">Ficus carica</name>
    <name type="common">Common fig</name>
    <dbReference type="NCBI Taxonomy" id="3494"/>
    <lineage>
        <taxon>Eukaryota</taxon>
        <taxon>Viridiplantae</taxon>
        <taxon>Streptophyta</taxon>
        <taxon>Embryophyta</taxon>
        <taxon>Tracheophyta</taxon>
        <taxon>Spermatophyta</taxon>
        <taxon>Magnoliopsida</taxon>
        <taxon>eudicotyledons</taxon>
        <taxon>Gunneridae</taxon>
        <taxon>Pentapetalae</taxon>
        <taxon>rosids</taxon>
        <taxon>fabids</taxon>
        <taxon>Rosales</taxon>
        <taxon>Moraceae</taxon>
        <taxon>Ficeae</taxon>
        <taxon>Ficus</taxon>
    </lineage>
</organism>
<dbReference type="Proteomes" id="UP001187192">
    <property type="component" value="Unassembled WGS sequence"/>
</dbReference>
<feature type="region of interest" description="Disordered" evidence="1">
    <location>
        <begin position="26"/>
        <end position="120"/>
    </location>
</feature>
<evidence type="ECO:0000313" key="2">
    <source>
        <dbReference type="EMBL" id="GMN46131.1"/>
    </source>
</evidence>
<accession>A0AA88AS97</accession>
<reference evidence="2" key="1">
    <citation type="submission" date="2023-07" db="EMBL/GenBank/DDBJ databases">
        <title>draft genome sequence of fig (Ficus carica).</title>
        <authorList>
            <person name="Takahashi T."/>
            <person name="Nishimura K."/>
        </authorList>
    </citation>
    <scope>NUCLEOTIDE SEQUENCE</scope>
</reference>
<comment type="caution">
    <text evidence="2">The sequence shown here is derived from an EMBL/GenBank/DDBJ whole genome shotgun (WGS) entry which is preliminary data.</text>
</comment>
<feature type="compositionally biased region" description="Basic and acidic residues" evidence="1">
    <location>
        <begin position="152"/>
        <end position="166"/>
    </location>
</feature>
<sequence>MFRKMTRMPRRLNLMTSDSALKMMASSTLTTVSLRIKEEGDEEKEITEDEDDKGENDEEKEEEKYENGKGKKEEKKPDTTKEKEEEKEDEEAKGEEEERKNEEAVKEQEENINDVKSRLSRIGQELSEPVVKIGSPAHAPTKVKFYALPRGLSDEPSREKQEQFRK</sequence>
<evidence type="ECO:0000313" key="3">
    <source>
        <dbReference type="Proteomes" id="UP001187192"/>
    </source>
</evidence>
<name>A0AA88AS97_FICCA</name>
<dbReference type="EMBL" id="BTGU01000022">
    <property type="protein sequence ID" value="GMN46131.1"/>
    <property type="molecule type" value="Genomic_DNA"/>
</dbReference>
<dbReference type="AlphaFoldDB" id="A0AA88AS97"/>
<feature type="compositionally biased region" description="Acidic residues" evidence="1">
    <location>
        <begin position="39"/>
        <end position="61"/>
    </location>
</feature>
<evidence type="ECO:0000256" key="1">
    <source>
        <dbReference type="SAM" id="MobiDB-lite"/>
    </source>
</evidence>
<feature type="compositionally biased region" description="Acidic residues" evidence="1">
    <location>
        <begin position="85"/>
        <end position="95"/>
    </location>
</feature>
<keyword evidence="3" id="KW-1185">Reference proteome</keyword>
<gene>
    <name evidence="2" type="ORF">TIFTF001_015321</name>
</gene>
<feature type="compositionally biased region" description="Basic and acidic residues" evidence="1">
    <location>
        <begin position="96"/>
        <end position="117"/>
    </location>
</feature>